<dbReference type="InterPro" id="IPR005158">
    <property type="entry name" value="BTAD"/>
</dbReference>
<comment type="caution">
    <text evidence="8">The sequence shown here is derived from an EMBL/GenBank/DDBJ whole genome shotgun (WGS) entry which is preliminary data.</text>
</comment>
<evidence type="ECO:0000313" key="9">
    <source>
        <dbReference type="Proteomes" id="UP000262621"/>
    </source>
</evidence>
<dbReference type="InterPro" id="IPR011990">
    <property type="entry name" value="TPR-like_helical_dom_sf"/>
</dbReference>
<keyword evidence="4" id="KW-0804">Transcription</keyword>
<dbReference type="AlphaFoldDB" id="A0A372FR24"/>
<dbReference type="Gene3D" id="1.25.40.10">
    <property type="entry name" value="Tetratricopeptide repeat domain"/>
    <property type="match status" value="1"/>
</dbReference>
<dbReference type="InterPro" id="IPR016032">
    <property type="entry name" value="Sig_transdc_resp-reg_C-effctor"/>
</dbReference>
<dbReference type="InterPro" id="IPR051677">
    <property type="entry name" value="AfsR-DnrI-RedD_regulator"/>
</dbReference>
<dbReference type="InterPro" id="IPR018392">
    <property type="entry name" value="LysM"/>
</dbReference>
<feature type="compositionally biased region" description="Basic and acidic residues" evidence="5">
    <location>
        <begin position="98"/>
        <end position="120"/>
    </location>
</feature>
<feature type="compositionally biased region" description="Low complexity" evidence="5">
    <location>
        <begin position="267"/>
        <end position="299"/>
    </location>
</feature>
<dbReference type="Gene3D" id="1.10.10.10">
    <property type="entry name" value="Winged helix-like DNA-binding domain superfamily/Winged helix DNA-binding domain"/>
    <property type="match status" value="1"/>
</dbReference>
<reference evidence="8 9" key="1">
    <citation type="submission" date="2018-08" db="EMBL/GenBank/DDBJ databases">
        <title>Verrucosispora craniellae sp. nov., isolated from a marine sponge in the South China Sea.</title>
        <authorList>
            <person name="Li L."/>
            <person name="Lin H.W."/>
        </authorList>
    </citation>
    <scope>NUCLEOTIDE SEQUENCE [LARGE SCALE GENOMIC DNA]</scope>
    <source>
        <strain evidence="8 9">LHW63014</strain>
    </source>
</reference>
<feature type="compositionally biased region" description="Low complexity" evidence="5">
    <location>
        <begin position="975"/>
        <end position="986"/>
    </location>
</feature>
<evidence type="ECO:0000259" key="7">
    <source>
        <dbReference type="PROSITE" id="PS51782"/>
    </source>
</evidence>
<feature type="domain" description="LysM" evidence="7">
    <location>
        <begin position="177"/>
        <end position="234"/>
    </location>
</feature>
<evidence type="ECO:0000256" key="2">
    <source>
        <dbReference type="ARBA" id="ARBA00023015"/>
    </source>
</evidence>
<feature type="compositionally biased region" description="Low complexity" evidence="5">
    <location>
        <begin position="237"/>
        <end position="253"/>
    </location>
</feature>
<keyword evidence="2" id="KW-0805">Transcription regulation</keyword>
<dbReference type="GO" id="GO:0000160">
    <property type="term" value="P:phosphorelay signal transduction system"/>
    <property type="evidence" value="ECO:0007669"/>
    <property type="project" value="InterPro"/>
</dbReference>
<accession>A0A372FR24</accession>
<keyword evidence="6" id="KW-0812">Transmembrane</keyword>
<feature type="transmembrane region" description="Helical" evidence="6">
    <location>
        <begin position="65"/>
        <end position="85"/>
    </location>
</feature>
<comment type="similarity">
    <text evidence="1">Belongs to the AfsR/DnrI/RedD regulatory family.</text>
</comment>
<dbReference type="GO" id="GO:0006355">
    <property type="term" value="P:regulation of DNA-templated transcription"/>
    <property type="evidence" value="ECO:0007669"/>
    <property type="project" value="InterPro"/>
</dbReference>
<evidence type="ECO:0000256" key="5">
    <source>
        <dbReference type="SAM" id="MobiDB-lite"/>
    </source>
</evidence>
<feature type="region of interest" description="Disordered" evidence="5">
    <location>
        <begin position="86"/>
        <end position="170"/>
    </location>
</feature>
<dbReference type="PROSITE" id="PS51782">
    <property type="entry name" value="LYSM"/>
    <property type="match status" value="1"/>
</dbReference>
<dbReference type="Pfam" id="PF03704">
    <property type="entry name" value="BTAD"/>
    <property type="match status" value="1"/>
</dbReference>
<keyword evidence="6" id="KW-1133">Transmembrane helix</keyword>
<keyword evidence="3" id="KW-0238">DNA-binding</keyword>
<dbReference type="EMBL" id="QVFU01000078">
    <property type="protein sequence ID" value="RFS43181.1"/>
    <property type="molecule type" value="Genomic_DNA"/>
</dbReference>
<dbReference type="InterPro" id="IPR036779">
    <property type="entry name" value="LysM_dom_sf"/>
</dbReference>
<dbReference type="Proteomes" id="UP000262621">
    <property type="component" value="Unassembled WGS sequence"/>
</dbReference>
<evidence type="ECO:0000256" key="3">
    <source>
        <dbReference type="ARBA" id="ARBA00023125"/>
    </source>
</evidence>
<feature type="region of interest" description="Disordered" evidence="5">
    <location>
        <begin position="970"/>
        <end position="992"/>
    </location>
</feature>
<dbReference type="SUPFAM" id="SSF46894">
    <property type="entry name" value="C-terminal effector domain of the bipartite response regulators"/>
    <property type="match status" value="1"/>
</dbReference>
<dbReference type="CDD" id="cd00118">
    <property type="entry name" value="LysM"/>
    <property type="match status" value="1"/>
</dbReference>
<feature type="region of interest" description="Disordered" evidence="5">
    <location>
        <begin position="237"/>
        <end position="321"/>
    </location>
</feature>
<proteinExistence type="inferred from homology"/>
<feature type="transmembrane region" description="Helical" evidence="6">
    <location>
        <begin position="20"/>
        <end position="44"/>
    </location>
</feature>
<evidence type="ECO:0000256" key="4">
    <source>
        <dbReference type="ARBA" id="ARBA00023163"/>
    </source>
</evidence>
<organism evidence="8 9">
    <name type="scientific">Micromonospora craniellae</name>
    <dbReference type="NCBI Taxonomy" id="2294034"/>
    <lineage>
        <taxon>Bacteria</taxon>
        <taxon>Bacillati</taxon>
        <taxon>Actinomycetota</taxon>
        <taxon>Actinomycetes</taxon>
        <taxon>Micromonosporales</taxon>
        <taxon>Micromonosporaceae</taxon>
        <taxon>Micromonospora</taxon>
    </lineage>
</organism>
<dbReference type="GO" id="GO:0003677">
    <property type="term" value="F:DNA binding"/>
    <property type="evidence" value="ECO:0007669"/>
    <property type="project" value="UniProtKB-KW"/>
</dbReference>
<evidence type="ECO:0000256" key="6">
    <source>
        <dbReference type="SAM" id="Phobius"/>
    </source>
</evidence>
<keyword evidence="9" id="KW-1185">Reference proteome</keyword>
<name>A0A372FR24_9ACTN</name>
<evidence type="ECO:0000313" key="8">
    <source>
        <dbReference type="EMBL" id="RFS43181.1"/>
    </source>
</evidence>
<dbReference type="InterPro" id="IPR001867">
    <property type="entry name" value="OmpR/PhoB-type_DNA-bd"/>
</dbReference>
<dbReference type="SUPFAM" id="SSF48452">
    <property type="entry name" value="TPR-like"/>
    <property type="match status" value="1"/>
</dbReference>
<feature type="region of interest" description="Disordered" evidence="5">
    <location>
        <begin position="642"/>
        <end position="736"/>
    </location>
</feature>
<feature type="compositionally biased region" description="Polar residues" evidence="5">
    <location>
        <begin position="698"/>
        <end position="716"/>
    </location>
</feature>
<feature type="compositionally biased region" description="Basic residues" evidence="5">
    <location>
        <begin position="352"/>
        <end position="361"/>
    </location>
</feature>
<dbReference type="Gene3D" id="3.10.350.10">
    <property type="entry name" value="LysM domain"/>
    <property type="match status" value="1"/>
</dbReference>
<dbReference type="InterPro" id="IPR036388">
    <property type="entry name" value="WH-like_DNA-bd_sf"/>
</dbReference>
<sequence>MPSNSQLRAWLHQPLTTGFLTTLLQASGWLLWAMFATTVAGRVHRRVSARLRWRIALRMPAPMQGLAAALLGATAVTSTALPAAAHATSTADTSSDSTPREDAPAQRPAADRPAPDRTDAGRSAPVDHGSAAGDSDRVPRPVAGHSTVVSADASRTASGPSTTRRADHPVDRAGSVYTCVVREGDTLSAIAKRWLGDPDRWPEIWALNRGTYFATVGGTFTNPDLIYPGWTLALPADTAPPGAASPAPTGPSEPDTPRTQEPPSPVEPTGEPTTGEGSDTPPSPTTTAAPSTVAGAPSSHATRTPPPANSSPAESSRPDGITLGSGSWLDLGLAAAVAAAASLVWAWRRRRYQPRPPGPHRRSGDPDLTPMPATVTRVRRALRRPATDNAHGLDILDAVESAQAACDDDRAAINDDTVEHTRADSPEAADQPLPHAAPVVPAQDHPLCDVWPPAGLGLTGPGADAAGRGFLTAALASGVNTPHTGGRVVIPAPTAAALLSTATALPETGRLTVTAGLDDALDVLETQTLHRSRLVYQHEVDTLADLRHTARHEEPPPPILFITHASARHERARIVALLAQGQRLDIHGVLLGAWPDGDTVVVATDGTTHRPDGQNRHGVHPADVGRLAVLTPEETIDLVTTLAEAHTGERPTPTPDGPTTATTTQCPQPQPDAILDADNRAPHGLTDAPMPAAGEVPPTSTDDPVPASDTTVSPAATDSRHRSEDGPGSDDPQPQERVAVRVLGDARIVDIDTTVPLRAKSLELLVYLVVHDGDAAQDNILDDLLPDAPAAKAPHRLHTYVSALRKTLARTGGPASYVTHPSRRYTLHREAFDTDLWRMRDALRDAERATTDADRAAALRRAVNAYGGALADGFDYEWIEVHREGIRRQALDAHLALAATTADPAEALTVLDTAMRHDPYAEPLYQQAMRAHAALGHLDEIRTLRRTLTRRLDEIDAEPSGDTIDLADRLIAGLQQRRPAGQPQPRDSGRRA</sequence>
<feature type="region of interest" description="Disordered" evidence="5">
    <location>
        <begin position="352"/>
        <end position="371"/>
    </location>
</feature>
<feature type="compositionally biased region" description="Low complexity" evidence="5">
    <location>
        <begin position="86"/>
        <end position="97"/>
    </location>
</feature>
<keyword evidence="6" id="KW-0472">Membrane</keyword>
<protein>
    <submittedName>
        <fullName evidence="8">LysM peptidoglycan-binding domain-containing protein</fullName>
    </submittedName>
</protein>
<dbReference type="OrthoDB" id="8444614at2"/>
<feature type="compositionally biased region" description="Low complexity" evidence="5">
    <location>
        <begin position="657"/>
        <end position="667"/>
    </location>
</feature>
<feature type="compositionally biased region" description="Polar residues" evidence="5">
    <location>
        <begin position="147"/>
        <end position="163"/>
    </location>
</feature>
<dbReference type="PANTHER" id="PTHR35807:SF1">
    <property type="entry name" value="TRANSCRIPTIONAL REGULATOR REDD"/>
    <property type="match status" value="1"/>
</dbReference>
<gene>
    <name evidence="8" type="ORF">D0Q02_29280</name>
</gene>
<dbReference type="SMART" id="SM01043">
    <property type="entry name" value="BTAD"/>
    <property type="match status" value="1"/>
</dbReference>
<dbReference type="PANTHER" id="PTHR35807">
    <property type="entry name" value="TRANSCRIPTIONAL REGULATOR REDD-RELATED"/>
    <property type="match status" value="1"/>
</dbReference>
<evidence type="ECO:0000256" key="1">
    <source>
        <dbReference type="ARBA" id="ARBA00005820"/>
    </source>
</evidence>
<dbReference type="SMART" id="SM00862">
    <property type="entry name" value="Trans_reg_C"/>
    <property type="match status" value="1"/>
</dbReference>